<accession>A0AAW5N395</accession>
<evidence type="ECO:0000313" key="2">
    <source>
        <dbReference type="EMBL" id="MCR6679052.1"/>
    </source>
</evidence>
<proteinExistence type="predicted"/>
<reference evidence="2" key="1">
    <citation type="submission" date="2022-07" db="EMBL/GenBank/DDBJ databases">
        <title>Diversity of ethanolamine utilization by human commensal Escherichia coli.</title>
        <authorList>
            <person name="Jubelin G."/>
        </authorList>
    </citation>
    <scope>NUCLEOTIDE SEQUENCE</scope>
    <source>
        <strain evidence="2">S1</strain>
    </source>
</reference>
<dbReference type="InterPro" id="IPR025997">
    <property type="entry name" value="SBP_2_dom"/>
</dbReference>
<dbReference type="Gene3D" id="3.40.50.2300">
    <property type="match status" value="1"/>
</dbReference>
<gene>
    <name evidence="2" type="ORF">NVV43_26555</name>
</gene>
<dbReference type="SUPFAM" id="SSF53822">
    <property type="entry name" value="Periplasmic binding protein-like I"/>
    <property type="match status" value="1"/>
</dbReference>
<dbReference type="Proteomes" id="UP001206878">
    <property type="component" value="Unassembled WGS sequence"/>
</dbReference>
<sequence length="79" mass="8607">MSWNNYSQERWKKADEPAMVKAIEAKGGKYERADANDKAEQQLTDIDTLMNKGAKVLIVLAKDSEAIKPAIAKATAAGV</sequence>
<feature type="non-terminal residue" evidence="2">
    <location>
        <position position="79"/>
    </location>
</feature>
<protein>
    <submittedName>
        <fullName evidence="2">Substrate-binding domain-containing protein</fullName>
    </submittedName>
</protein>
<dbReference type="AlphaFoldDB" id="A0AAW5N395"/>
<feature type="domain" description="Periplasmic binding protein" evidence="1">
    <location>
        <begin position="3"/>
        <end position="79"/>
    </location>
</feature>
<name>A0AAW5N395_9ESCH</name>
<organism evidence="2 3">
    <name type="scientific">Escherichia marmotae</name>
    <dbReference type="NCBI Taxonomy" id="1499973"/>
    <lineage>
        <taxon>Bacteria</taxon>
        <taxon>Pseudomonadati</taxon>
        <taxon>Pseudomonadota</taxon>
        <taxon>Gammaproteobacteria</taxon>
        <taxon>Enterobacterales</taxon>
        <taxon>Enterobacteriaceae</taxon>
        <taxon>Escherichia</taxon>
    </lineage>
</organism>
<dbReference type="EMBL" id="JANPXH010000764">
    <property type="protein sequence ID" value="MCR6679052.1"/>
    <property type="molecule type" value="Genomic_DNA"/>
</dbReference>
<evidence type="ECO:0000313" key="3">
    <source>
        <dbReference type="Proteomes" id="UP001206878"/>
    </source>
</evidence>
<comment type="caution">
    <text evidence="2">The sequence shown here is derived from an EMBL/GenBank/DDBJ whole genome shotgun (WGS) entry which is preliminary data.</text>
</comment>
<evidence type="ECO:0000259" key="1">
    <source>
        <dbReference type="Pfam" id="PF13407"/>
    </source>
</evidence>
<dbReference type="GO" id="GO:0055085">
    <property type="term" value="P:transmembrane transport"/>
    <property type="evidence" value="ECO:0007669"/>
    <property type="project" value="UniProtKB-ARBA"/>
</dbReference>
<dbReference type="Pfam" id="PF13407">
    <property type="entry name" value="Peripla_BP_4"/>
    <property type="match status" value="1"/>
</dbReference>
<dbReference type="InterPro" id="IPR028082">
    <property type="entry name" value="Peripla_BP_I"/>
</dbReference>